<keyword evidence="3" id="KW-1185">Reference proteome</keyword>
<dbReference type="RefSeq" id="WP_184190362.1">
    <property type="nucleotide sequence ID" value="NZ_JACHLE010000004.1"/>
</dbReference>
<evidence type="ECO:0000259" key="1">
    <source>
        <dbReference type="Pfam" id="PF19404"/>
    </source>
</evidence>
<dbReference type="Proteomes" id="UP000592180">
    <property type="component" value="Unassembled WGS sequence"/>
</dbReference>
<dbReference type="Pfam" id="PF19404">
    <property type="entry name" value="DUF5977"/>
    <property type="match status" value="1"/>
</dbReference>
<sequence>MKRLLAIIFVFFLTYYNGQIETDTLSNTNSVTATIGDAPFDAQPDSNPFNFNTLNPSSINTYTGKADISIPLYDVNFEGMAIPIRLIYNSSGMLVDQYAGEAGLGWSLYSVGEITKEVNGNYEDNEGRDNWKAYLRGLPTVPSTDFPDFYSINSPNLSGRFFIDKDLNIRELEGFNTASINFVRAKTAESEILKYGYVSNKNYGCPPGPSGPFVSYFIHTLIGTCATSETPGNHYDTQTIKINKNKFTYTFSEFEHVNIRTKTKDEAFRGSNTLPEEGTSGSDMEYHNSYKLTEIKDNISKKTLQVSYIPLARFDLNFKKDRIWEKLIHRVDNGSVTNKFRTFKNFDISTREEYIRKLVSKIKTDDVEIIFNYENLREDRITKNMVLSEIPLSPTVEYTGPFWGAELINPAVKEPLLKSIFIKNNSGQIISQYTFIYDYFNSGCTDSPLCKRLKLVAVEKGFGENNINKETYRLSYYEDRNLPKITSFNKDVFGFKGDFNEASLTDSYGFPVRPYLYKYNETRNTINFSYFSPLKVPTLNPVAVSGSYDQGISGLENIRAWSLKTITYPTQGVQSFIYEPHEFFWKGTKIIGGGLRIKEIKMLDPIKNKTLITNYKYGDGQVSALPMATGEQDIAQYGPTEIKSSIPQSFNTVMSRSKGSYVVYPNSRQINPDGGYTDYRYSSYTEYPESLKYKWLMSGSYIDVDLDSYLFSKNSVNSKIFNYDYLRGNLLSQKINDKNNNLLKVSEYQYTATQYPSPVLGEQQRYPKVRYLYWPINGTYDGNFPEQTTYQNSSLIKRNNVTKKIETEYFAGNTIQKESSMTYTDRFNLPKTITITGPLINETKIYNYAFEGSDALLNANVNYEQLQLGNERKMGNEAVEKTKITFFSTNNLVVPNAKYTYNFAVNDWMKEKGFDVYDNKGNILQQSRMDKPTVIIWGYKQTKPIAVIEGATYAQVMQAFGLDPNNNISYLDLDIVKKSDLDIDDSTEDNLITVLDNFRNKPELKDFKITTHTFDPLIGVKSNTQESGIRIKYKFDGSNRVEKVLDNNEDTVKQYNYNYATTRYYNSEKSQSFTKNCGGTGIGSTHLYIVPENKYSSLVSQSDADGKAENEINSNGQNYANNIGTCTTLSCSIVKGSGINVLNYGSIVLYGSSSPSNFRVQMGYPINTSLNWNTGVIVGKIIGNCQSPNIRTSTTYFNGVWGITVNPDGNIIVRFVPGATSTVPPNNTPINLDFALPIN</sequence>
<proteinExistence type="predicted"/>
<reference evidence="2 3" key="1">
    <citation type="submission" date="2020-08" db="EMBL/GenBank/DDBJ databases">
        <title>Functional genomics of gut bacteria from endangered species of beetles.</title>
        <authorList>
            <person name="Carlos-Shanley C."/>
        </authorList>
    </citation>
    <scope>NUCLEOTIDE SEQUENCE [LARGE SCALE GENOMIC DNA]</scope>
    <source>
        <strain evidence="2 3">S00151</strain>
    </source>
</reference>
<comment type="caution">
    <text evidence="2">The sequence shown here is derived from an EMBL/GenBank/DDBJ whole genome shotgun (WGS) entry which is preliminary data.</text>
</comment>
<feature type="domain" description="DUF5977" evidence="1">
    <location>
        <begin position="1064"/>
        <end position="1127"/>
    </location>
</feature>
<evidence type="ECO:0000313" key="2">
    <source>
        <dbReference type="EMBL" id="MBB4807443.1"/>
    </source>
</evidence>
<accession>A0A840KIW8</accession>
<evidence type="ECO:0000313" key="3">
    <source>
        <dbReference type="Proteomes" id="UP000592180"/>
    </source>
</evidence>
<name>A0A840KIW8_9FLAO</name>
<dbReference type="EMBL" id="JACHLE010000004">
    <property type="protein sequence ID" value="MBB4807443.1"/>
    <property type="molecule type" value="Genomic_DNA"/>
</dbReference>
<organism evidence="2 3">
    <name type="scientific">Chryseobacterium defluvii</name>
    <dbReference type="NCBI Taxonomy" id="160396"/>
    <lineage>
        <taxon>Bacteria</taxon>
        <taxon>Pseudomonadati</taxon>
        <taxon>Bacteroidota</taxon>
        <taxon>Flavobacteriia</taxon>
        <taxon>Flavobacteriales</taxon>
        <taxon>Weeksellaceae</taxon>
        <taxon>Chryseobacterium group</taxon>
        <taxon>Chryseobacterium</taxon>
    </lineage>
</organism>
<dbReference type="InterPro" id="IPR046020">
    <property type="entry name" value="DUF5977"/>
</dbReference>
<dbReference type="AlphaFoldDB" id="A0A840KIW8"/>
<protein>
    <recommendedName>
        <fullName evidence="1">DUF5977 domain-containing protein</fullName>
    </recommendedName>
</protein>
<gene>
    <name evidence="2" type="ORF">HNP38_002749</name>
</gene>